<dbReference type="Proteomes" id="UP000680815">
    <property type="component" value="Unassembled WGS sequence"/>
</dbReference>
<name>A0ABS4ARP5_9PROT</name>
<proteinExistence type="predicted"/>
<organism evidence="1 2">
    <name type="scientific">Roseomonas nitratireducens</name>
    <dbReference type="NCBI Taxonomy" id="2820810"/>
    <lineage>
        <taxon>Bacteria</taxon>
        <taxon>Pseudomonadati</taxon>
        <taxon>Pseudomonadota</taxon>
        <taxon>Alphaproteobacteria</taxon>
        <taxon>Acetobacterales</taxon>
        <taxon>Roseomonadaceae</taxon>
        <taxon>Roseomonas</taxon>
    </lineage>
</organism>
<keyword evidence="2" id="KW-1185">Reference proteome</keyword>
<protein>
    <submittedName>
        <fullName evidence="1">Uncharacterized protein</fullName>
    </submittedName>
</protein>
<sequence length="80" mass="8331">MPITYADGLATFSGACTVEEAEPLLDWLRTTPEPSIDLSDCAAPHSAVVQLILAIGPRIAAPPPDPLLAAALAPIQKVTR</sequence>
<evidence type="ECO:0000313" key="2">
    <source>
        <dbReference type="Proteomes" id="UP000680815"/>
    </source>
</evidence>
<gene>
    <name evidence="1" type="ORF">J5Y09_08430</name>
</gene>
<evidence type="ECO:0000313" key="1">
    <source>
        <dbReference type="EMBL" id="MBP0463934.1"/>
    </source>
</evidence>
<accession>A0ABS4ARP5</accession>
<comment type="caution">
    <text evidence="1">The sequence shown here is derived from an EMBL/GenBank/DDBJ whole genome shotgun (WGS) entry which is preliminary data.</text>
</comment>
<reference evidence="1 2" key="1">
    <citation type="submission" date="2021-03" db="EMBL/GenBank/DDBJ databases">
        <authorList>
            <person name="So Y."/>
        </authorList>
    </citation>
    <scope>NUCLEOTIDE SEQUENCE [LARGE SCALE GENOMIC DNA]</scope>
    <source>
        <strain evidence="1 2">PWR1</strain>
    </source>
</reference>
<dbReference type="EMBL" id="JAGIYZ010000006">
    <property type="protein sequence ID" value="MBP0463934.1"/>
    <property type="molecule type" value="Genomic_DNA"/>
</dbReference>
<dbReference type="RefSeq" id="WP_209351301.1">
    <property type="nucleotide sequence ID" value="NZ_JAGIYZ010000006.1"/>
</dbReference>